<keyword evidence="3" id="KW-1185">Reference proteome</keyword>
<gene>
    <name evidence="2" type="ORF">ACFQGH_04885</name>
</gene>
<reference evidence="2 3" key="1">
    <citation type="journal article" date="2019" name="Int. J. Syst. Evol. Microbiol.">
        <title>The Global Catalogue of Microorganisms (GCM) 10K type strain sequencing project: providing services to taxonomists for standard genome sequencing and annotation.</title>
        <authorList>
            <consortium name="The Broad Institute Genomics Platform"/>
            <consortium name="The Broad Institute Genome Sequencing Center for Infectious Disease"/>
            <person name="Wu L."/>
            <person name="Ma J."/>
        </authorList>
    </citation>
    <scope>NUCLEOTIDE SEQUENCE [LARGE SCALE GENOMIC DNA]</scope>
    <source>
        <strain evidence="2 3">CGMCC 1.3240</strain>
    </source>
</reference>
<comment type="caution">
    <text evidence="2">The sequence shown here is derived from an EMBL/GenBank/DDBJ whole genome shotgun (WGS) entry which is preliminary data.</text>
</comment>
<evidence type="ECO:0000313" key="2">
    <source>
        <dbReference type="EMBL" id="MFC6904530.1"/>
    </source>
</evidence>
<dbReference type="EMBL" id="JBHSXQ010000001">
    <property type="protein sequence ID" value="MFC6904530.1"/>
    <property type="molecule type" value="Genomic_DNA"/>
</dbReference>
<dbReference type="Pfam" id="PF01917">
    <property type="entry name" value="Flagellin_arch-type"/>
    <property type="match status" value="1"/>
</dbReference>
<dbReference type="Proteomes" id="UP001596312">
    <property type="component" value="Unassembled WGS sequence"/>
</dbReference>
<name>A0ABD5V5S5_9EURY</name>
<accession>A0ABD5V5S5</accession>
<proteinExistence type="predicted"/>
<dbReference type="AlphaFoldDB" id="A0ABD5V5S5"/>
<sequence length="154" mass="16140">MGSVSISHLIIFIASLLVAASVAGTLIVSVEDVSSSVDQQSDSLTQQIDTDIAIISDPSSPAVYQEPEEDENGSLTLLVKNTGETTIPTDGSNLDVLVDGQYRTGIDIEVVSGGDRWSSGAVAEVTVDLDDGLTDDHRATVIVNGSQATFNFRV</sequence>
<protein>
    <submittedName>
        <fullName evidence="2">Fla cluster protein flaG</fullName>
    </submittedName>
</protein>
<evidence type="ECO:0000256" key="1">
    <source>
        <dbReference type="SAM" id="Phobius"/>
    </source>
</evidence>
<evidence type="ECO:0000313" key="3">
    <source>
        <dbReference type="Proteomes" id="UP001596312"/>
    </source>
</evidence>
<organism evidence="2 3">
    <name type="scientific">Halalkalicoccus tibetensis</name>
    <dbReference type="NCBI Taxonomy" id="175632"/>
    <lineage>
        <taxon>Archaea</taxon>
        <taxon>Methanobacteriati</taxon>
        <taxon>Methanobacteriota</taxon>
        <taxon>Stenosarchaea group</taxon>
        <taxon>Halobacteria</taxon>
        <taxon>Halobacteriales</taxon>
        <taxon>Halococcaceae</taxon>
        <taxon>Halalkalicoccus</taxon>
    </lineage>
</organism>
<dbReference type="InterPro" id="IPR002774">
    <property type="entry name" value="Flagellin_arc-type"/>
</dbReference>
<dbReference type="RefSeq" id="WP_340603034.1">
    <property type="nucleotide sequence ID" value="NZ_JBBMXV010000001.1"/>
</dbReference>
<dbReference type="PANTHER" id="PTHR42200">
    <property type="entry name" value="ARCHAEAL FLAGELLA-RELATED PROTEIN F-RELATED"/>
    <property type="match status" value="1"/>
</dbReference>
<keyword evidence="1" id="KW-1133">Transmembrane helix</keyword>
<feature type="transmembrane region" description="Helical" evidence="1">
    <location>
        <begin position="6"/>
        <end position="30"/>
    </location>
</feature>
<dbReference type="PANTHER" id="PTHR42200:SF2">
    <property type="entry name" value="ARCHAEAL FLAGELLA-RELATED PROTEIN F"/>
    <property type="match status" value="1"/>
</dbReference>
<keyword evidence="1" id="KW-0472">Membrane</keyword>
<keyword evidence="1" id="KW-0812">Transmembrane</keyword>